<keyword evidence="1" id="KW-0645">Protease</keyword>
<sequence>MAKHASMIIEGDSMEPTFSAGDWLMGRWAKYKLTGLNRIKVGDVVVIERDEQPGIFYVKRISQTRSSGGEIPAIYLLSDNEAGTDSRTWGWLPITAVRAKIQFRMKRASRMKKS</sequence>
<evidence type="ECO:0000256" key="2">
    <source>
        <dbReference type="ARBA" id="ARBA00022801"/>
    </source>
</evidence>
<dbReference type="AlphaFoldDB" id="A0A6J6WM87"/>
<accession>A0A6J6WM87</accession>
<proteinExistence type="predicted"/>
<dbReference type="InterPro" id="IPR019533">
    <property type="entry name" value="Peptidase_S26"/>
</dbReference>
<reference evidence="4" key="1">
    <citation type="submission" date="2020-05" db="EMBL/GenBank/DDBJ databases">
        <authorList>
            <person name="Chiriac C."/>
            <person name="Salcher M."/>
            <person name="Ghai R."/>
            <person name="Kavagutti S V."/>
        </authorList>
    </citation>
    <scope>NUCLEOTIDE SEQUENCE</scope>
</reference>
<keyword evidence="2" id="KW-0378">Hydrolase</keyword>
<dbReference type="GO" id="GO:0016020">
    <property type="term" value="C:membrane"/>
    <property type="evidence" value="ECO:0007669"/>
    <property type="project" value="InterPro"/>
</dbReference>
<protein>
    <submittedName>
        <fullName evidence="4">Unannotated protein</fullName>
    </submittedName>
</protein>
<dbReference type="Pfam" id="PF10502">
    <property type="entry name" value="Peptidase_S26"/>
    <property type="match status" value="1"/>
</dbReference>
<dbReference type="GO" id="GO:0004252">
    <property type="term" value="F:serine-type endopeptidase activity"/>
    <property type="evidence" value="ECO:0007669"/>
    <property type="project" value="InterPro"/>
</dbReference>
<organism evidence="4">
    <name type="scientific">freshwater metagenome</name>
    <dbReference type="NCBI Taxonomy" id="449393"/>
    <lineage>
        <taxon>unclassified sequences</taxon>
        <taxon>metagenomes</taxon>
        <taxon>ecological metagenomes</taxon>
    </lineage>
</organism>
<dbReference type="CDD" id="cd06530">
    <property type="entry name" value="S26_SPase_I"/>
    <property type="match status" value="1"/>
</dbReference>
<dbReference type="GO" id="GO:0006465">
    <property type="term" value="P:signal peptide processing"/>
    <property type="evidence" value="ECO:0007669"/>
    <property type="project" value="InterPro"/>
</dbReference>
<dbReference type="SUPFAM" id="SSF51306">
    <property type="entry name" value="LexA/Signal peptidase"/>
    <property type="match status" value="1"/>
</dbReference>
<evidence type="ECO:0000259" key="3">
    <source>
        <dbReference type="Pfam" id="PF10502"/>
    </source>
</evidence>
<dbReference type="InterPro" id="IPR019756">
    <property type="entry name" value="Pept_S26A_signal_pept_1_Ser-AS"/>
</dbReference>
<evidence type="ECO:0000313" key="4">
    <source>
        <dbReference type="EMBL" id="CAB4784566.1"/>
    </source>
</evidence>
<dbReference type="Gene3D" id="2.10.109.10">
    <property type="entry name" value="Umud Fragment, subunit A"/>
    <property type="match status" value="1"/>
</dbReference>
<dbReference type="PROSITE" id="PS00501">
    <property type="entry name" value="SPASE_I_1"/>
    <property type="match status" value="1"/>
</dbReference>
<dbReference type="EMBL" id="CAFAAF010000012">
    <property type="protein sequence ID" value="CAB4784566.1"/>
    <property type="molecule type" value="Genomic_DNA"/>
</dbReference>
<dbReference type="InterPro" id="IPR036286">
    <property type="entry name" value="LexA/Signal_pep-like_sf"/>
</dbReference>
<evidence type="ECO:0000256" key="1">
    <source>
        <dbReference type="ARBA" id="ARBA00022670"/>
    </source>
</evidence>
<feature type="domain" description="Peptidase S26" evidence="3">
    <location>
        <begin position="6"/>
        <end position="61"/>
    </location>
</feature>
<gene>
    <name evidence="4" type="ORF">UFOPK2978_00152</name>
</gene>
<name>A0A6J6WM87_9ZZZZ</name>